<keyword evidence="1" id="KW-0812">Transmembrane</keyword>
<name>A0A2A4X3P4_UNCAE</name>
<proteinExistence type="predicted"/>
<reference evidence="3" key="1">
    <citation type="submission" date="2017-08" db="EMBL/GenBank/DDBJ databases">
        <title>A dynamic microbial community with high functional redundancy inhabits the cold, oxic subseafloor aquifer.</title>
        <authorList>
            <person name="Tully B.J."/>
            <person name="Wheat C.G."/>
            <person name="Glazer B.T."/>
            <person name="Huber J.A."/>
        </authorList>
    </citation>
    <scope>NUCLEOTIDE SEQUENCE [LARGE SCALE GENOMIC DNA]</scope>
</reference>
<keyword evidence="1" id="KW-0472">Membrane</keyword>
<gene>
    <name evidence="2" type="ORF">COB21_03390</name>
</gene>
<dbReference type="Proteomes" id="UP000218775">
    <property type="component" value="Unassembled WGS sequence"/>
</dbReference>
<protein>
    <submittedName>
        <fullName evidence="2">Uncharacterized protein</fullName>
    </submittedName>
</protein>
<accession>A0A2A4X3P4</accession>
<organism evidence="2 3">
    <name type="scientific">Aerophobetes bacterium</name>
    <dbReference type="NCBI Taxonomy" id="2030807"/>
    <lineage>
        <taxon>Bacteria</taxon>
        <taxon>Candidatus Aerophobota</taxon>
    </lineage>
</organism>
<comment type="caution">
    <text evidence="2">The sequence shown here is derived from an EMBL/GenBank/DDBJ whole genome shotgun (WGS) entry which is preliminary data.</text>
</comment>
<dbReference type="EMBL" id="NVUK01000019">
    <property type="protein sequence ID" value="PCI77190.1"/>
    <property type="molecule type" value="Genomic_DNA"/>
</dbReference>
<evidence type="ECO:0000313" key="3">
    <source>
        <dbReference type="Proteomes" id="UP000218775"/>
    </source>
</evidence>
<feature type="transmembrane region" description="Helical" evidence="1">
    <location>
        <begin position="29"/>
        <end position="50"/>
    </location>
</feature>
<sequence length="228" mass="27049">MRSLFSLKNRLLYSKTWVVSWFSRSERLMWIPLFLYSVTLLLILGGYMLCMDKVSHQNMLALRGFVIEKRLEKVKRAQAQQVTFEKHYHSLSQAQNANYLKTFFEKHSLDFESAKCVQTLSKLTALKHSPQLKQLLKKMEKREKIEFKPIASLTRKKKNFLERVFKLTEKVSLRETAVYALIDSLENSLQKDRPQFLIKKLSLSVENNNLLTMQSMHVIQREFIHYEK</sequence>
<evidence type="ECO:0000256" key="1">
    <source>
        <dbReference type="SAM" id="Phobius"/>
    </source>
</evidence>
<keyword evidence="1" id="KW-1133">Transmembrane helix</keyword>
<evidence type="ECO:0000313" key="2">
    <source>
        <dbReference type="EMBL" id="PCI77190.1"/>
    </source>
</evidence>
<dbReference type="AlphaFoldDB" id="A0A2A4X3P4"/>